<comment type="caution">
    <text evidence="2">The sequence shown here is derived from an EMBL/GenBank/DDBJ whole genome shotgun (WGS) entry which is preliminary data.</text>
</comment>
<keyword evidence="3" id="KW-1185">Reference proteome</keyword>
<keyword evidence="1" id="KW-0812">Transmembrane</keyword>
<name>A0ABQ9EKN9_TEGGR</name>
<dbReference type="EMBL" id="JARBDR010000813">
    <property type="protein sequence ID" value="KAJ8305828.1"/>
    <property type="molecule type" value="Genomic_DNA"/>
</dbReference>
<evidence type="ECO:0000256" key="1">
    <source>
        <dbReference type="SAM" id="Phobius"/>
    </source>
</evidence>
<feature type="transmembrane region" description="Helical" evidence="1">
    <location>
        <begin position="56"/>
        <end position="78"/>
    </location>
</feature>
<evidence type="ECO:0000313" key="2">
    <source>
        <dbReference type="EMBL" id="KAJ8305828.1"/>
    </source>
</evidence>
<keyword evidence="1" id="KW-1133">Transmembrane helix</keyword>
<protein>
    <submittedName>
        <fullName evidence="2">Uncharacterized protein</fullName>
    </submittedName>
</protein>
<sequence>MLHCLYDIYEICEKYCISIDIAHEQFYDDECFFRLHRGIDIDFFVLLFFVKLNEKLIFIMRETGFCIFFFFFLNMYVTVHDLKYISFMCLYQKIVHLLKYLHFLIETKQIMKVKERKKEILNILIHSRNPKISLLLDFAIFNFLCVCSLILNLHTFLFIKSNFNDTMKLNNNLYITIISNIYNISKKMQTKISFRLVKCIRKNKIRAKRDHAFLIFFVYKFLKNNSVMIDFFFKKFVMFLKCLIYALVRPLRMIRTLIIIVAKIK</sequence>
<proteinExistence type="predicted"/>
<dbReference type="Proteomes" id="UP001217089">
    <property type="component" value="Unassembled WGS sequence"/>
</dbReference>
<organism evidence="2 3">
    <name type="scientific">Tegillarca granosa</name>
    <name type="common">Malaysian cockle</name>
    <name type="synonym">Anadara granosa</name>
    <dbReference type="NCBI Taxonomy" id="220873"/>
    <lineage>
        <taxon>Eukaryota</taxon>
        <taxon>Metazoa</taxon>
        <taxon>Spiralia</taxon>
        <taxon>Lophotrochozoa</taxon>
        <taxon>Mollusca</taxon>
        <taxon>Bivalvia</taxon>
        <taxon>Autobranchia</taxon>
        <taxon>Pteriomorphia</taxon>
        <taxon>Arcoida</taxon>
        <taxon>Arcoidea</taxon>
        <taxon>Arcidae</taxon>
        <taxon>Tegillarca</taxon>
    </lineage>
</organism>
<keyword evidence="1" id="KW-0472">Membrane</keyword>
<reference evidence="2 3" key="1">
    <citation type="submission" date="2022-12" db="EMBL/GenBank/DDBJ databases">
        <title>Chromosome-level genome of Tegillarca granosa.</title>
        <authorList>
            <person name="Kim J."/>
        </authorList>
    </citation>
    <scope>NUCLEOTIDE SEQUENCE [LARGE SCALE GENOMIC DNA]</scope>
    <source>
        <strain evidence="2">Teg-2019</strain>
        <tissue evidence="2">Adductor muscle</tissue>
    </source>
</reference>
<feature type="transmembrane region" description="Helical" evidence="1">
    <location>
        <begin position="231"/>
        <end position="248"/>
    </location>
</feature>
<evidence type="ECO:0000313" key="3">
    <source>
        <dbReference type="Proteomes" id="UP001217089"/>
    </source>
</evidence>
<feature type="transmembrane region" description="Helical" evidence="1">
    <location>
        <begin position="134"/>
        <end position="159"/>
    </location>
</feature>
<gene>
    <name evidence="2" type="ORF">KUTeg_016373</name>
</gene>
<accession>A0ABQ9EKN9</accession>